<dbReference type="EMBL" id="FWZX01000024">
    <property type="protein sequence ID" value="SMF63126.1"/>
    <property type="molecule type" value="Genomic_DNA"/>
</dbReference>
<organism evidence="2 3">
    <name type="scientific">Tistlia consotensis USBA 355</name>
    <dbReference type="NCBI Taxonomy" id="560819"/>
    <lineage>
        <taxon>Bacteria</taxon>
        <taxon>Pseudomonadati</taxon>
        <taxon>Pseudomonadota</taxon>
        <taxon>Alphaproteobacteria</taxon>
        <taxon>Rhodospirillales</taxon>
        <taxon>Rhodovibrionaceae</taxon>
        <taxon>Tistlia</taxon>
    </lineage>
</organism>
<feature type="transmembrane region" description="Helical" evidence="1">
    <location>
        <begin position="142"/>
        <end position="167"/>
    </location>
</feature>
<keyword evidence="1" id="KW-0812">Transmembrane</keyword>
<dbReference type="AlphaFoldDB" id="A0A1Y6CMC1"/>
<evidence type="ECO:0000313" key="2">
    <source>
        <dbReference type="EMBL" id="SMF63126.1"/>
    </source>
</evidence>
<feature type="transmembrane region" description="Helical" evidence="1">
    <location>
        <begin position="274"/>
        <end position="294"/>
    </location>
</feature>
<evidence type="ECO:0000313" key="3">
    <source>
        <dbReference type="Proteomes" id="UP000192917"/>
    </source>
</evidence>
<accession>A0A1Y6CMC1</accession>
<dbReference type="RefSeq" id="WP_085125125.1">
    <property type="nucleotide sequence ID" value="NZ_FWZX01000024.1"/>
</dbReference>
<reference evidence="2 3" key="1">
    <citation type="submission" date="2017-04" db="EMBL/GenBank/DDBJ databases">
        <authorList>
            <person name="Afonso C.L."/>
            <person name="Miller P.J."/>
            <person name="Scott M.A."/>
            <person name="Spackman E."/>
            <person name="Goraichik I."/>
            <person name="Dimitrov K.M."/>
            <person name="Suarez D.L."/>
            <person name="Swayne D.E."/>
        </authorList>
    </citation>
    <scope>NUCLEOTIDE SEQUENCE [LARGE SCALE GENOMIC DNA]</scope>
    <source>
        <strain evidence="2 3">USBA 355</strain>
    </source>
</reference>
<protein>
    <recommendedName>
        <fullName evidence="4">O-Antigen ligase</fullName>
    </recommendedName>
</protein>
<evidence type="ECO:0008006" key="4">
    <source>
        <dbReference type="Google" id="ProtNLM"/>
    </source>
</evidence>
<proteinExistence type="predicted"/>
<feature type="transmembrane region" description="Helical" evidence="1">
    <location>
        <begin position="79"/>
        <end position="98"/>
    </location>
</feature>
<name>A0A1Y6CMC1_9PROT</name>
<evidence type="ECO:0000256" key="1">
    <source>
        <dbReference type="SAM" id="Phobius"/>
    </source>
</evidence>
<dbReference type="Proteomes" id="UP000192917">
    <property type="component" value="Unassembled WGS sequence"/>
</dbReference>
<sequence length="480" mass="52070">MQPLLLLAGLLALPLVLFCALRWRWGFTGLLVYVPYAGMVSLQLYPAAYPLLFKDLFFAIPCMLAFFLQGRAALDRAPVPPPVTLAIALFAFIVVAQSANPGLYSLPVAIIGIKVTLMYIPLMFVAAGFSDDYRDHVRLMRIMLLVGVPACAFGLLCWGLSGVFGYVTTMKAIYGAAAEPATQGFARFDYGGTFYRINSTFTFPAQYGWFTLSMIVPSYAVAFSDPARFWRLLGKVGFYTVIAASLLSGSRSMFVFLPLLVMLILLLDGRLSGLMAGLLFAPPLALFVLDMAGLDLLKLFSGVSHLAGVYGENVAVADIFTMAGKYPLGLGTGMASIPARHVVPESVQLPVSENYFAKTIIEFGVPGLMVMLVMFATLLVACFRRFRLCAGQPTRSGAAAMLGFLTLVGVTGGKSWALDLDPVNVYFWVFAGLLLKLPYLTASAAAPQGAPQHPFLASLRRQPVLLRDQGPLRPSQHRPR</sequence>
<feature type="transmembrane region" description="Helical" evidence="1">
    <location>
        <begin position="395"/>
        <end position="413"/>
    </location>
</feature>
<feature type="transmembrane region" description="Helical" evidence="1">
    <location>
        <begin position="363"/>
        <end position="383"/>
    </location>
</feature>
<keyword evidence="1" id="KW-0472">Membrane</keyword>
<gene>
    <name evidence="2" type="ORF">SAMN05428998_12475</name>
</gene>
<dbReference type="STRING" id="560819.SAMN05428998_12475"/>
<feature type="transmembrane region" description="Helical" evidence="1">
    <location>
        <begin position="104"/>
        <end position="130"/>
    </location>
</feature>
<feature type="transmembrane region" description="Helical" evidence="1">
    <location>
        <begin position="238"/>
        <end position="267"/>
    </location>
</feature>
<keyword evidence="3" id="KW-1185">Reference proteome</keyword>
<keyword evidence="1" id="KW-1133">Transmembrane helix</keyword>